<dbReference type="InterPro" id="IPR036424">
    <property type="entry name" value="UPP_synth-like_sf"/>
</dbReference>
<evidence type="ECO:0000256" key="3">
    <source>
        <dbReference type="ARBA" id="ARBA00004922"/>
    </source>
</evidence>
<dbReference type="OrthoDB" id="2143016at2759"/>
<keyword evidence="9" id="KW-0460">Magnesium</keyword>
<evidence type="ECO:0000256" key="11">
    <source>
        <dbReference type="ARBA" id="ARBA00023136"/>
    </source>
</evidence>
<evidence type="ECO:0000256" key="14">
    <source>
        <dbReference type="SAM" id="Phobius"/>
    </source>
</evidence>
<evidence type="ECO:0000256" key="8">
    <source>
        <dbReference type="ARBA" id="ARBA00022824"/>
    </source>
</evidence>
<dbReference type="GO" id="GO:0005789">
    <property type="term" value="C:endoplasmic reticulum membrane"/>
    <property type="evidence" value="ECO:0007669"/>
    <property type="project" value="UniProtKB-SubCell"/>
</dbReference>
<evidence type="ECO:0000256" key="4">
    <source>
        <dbReference type="ARBA" id="ARBA00005432"/>
    </source>
</evidence>
<evidence type="ECO:0000256" key="2">
    <source>
        <dbReference type="ARBA" id="ARBA00004586"/>
    </source>
</evidence>
<dbReference type="GO" id="GO:1904423">
    <property type="term" value="C:dehydrodolichyl diphosphate synthase complex"/>
    <property type="evidence" value="ECO:0007669"/>
    <property type="project" value="InterPro"/>
</dbReference>
<comment type="catalytic activity">
    <reaction evidence="12">
        <text>n isopentenyl diphosphate + (2E,6E)-farnesyl diphosphate = a di-trans,poly-cis-polyprenyl diphosphate + n diphosphate</text>
        <dbReference type="Rhea" id="RHEA:53008"/>
        <dbReference type="Rhea" id="RHEA-COMP:19494"/>
        <dbReference type="ChEBI" id="CHEBI:33019"/>
        <dbReference type="ChEBI" id="CHEBI:128769"/>
        <dbReference type="ChEBI" id="CHEBI:136960"/>
        <dbReference type="ChEBI" id="CHEBI:175763"/>
        <dbReference type="EC" id="2.5.1.87"/>
    </reaction>
</comment>
<dbReference type="UniPathway" id="UPA00378"/>
<organism evidence="15 16">
    <name type="scientific">Piromyces finnis</name>
    <dbReference type="NCBI Taxonomy" id="1754191"/>
    <lineage>
        <taxon>Eukaryota</taxon>
        <taxon>Fungi</taxon>
        <taxon>Fungi incertae sedis</taxon>
        <taxon>Chytridiomycota</taxon>
        <taxon>Chytridiomycota incertae sedis</taxon>
        <taxon>Neocallimastigomycetes</taxon>
        <taxon>Neocallimastigales</taxon>
        <taxon>Neocallimastigaceae</taxon>
        <taxon>Piromyces</taxon>
    </lineage>
</organism>
<feature type="compositionally biased region" description="Low complexity" evidence="13">
    <location>
        <begin position="44"/>
        <end position="63"/>
    </location>
</feature>
<accession>A0A1Y1V1B0</accession>
<dbReference type="GO" id="GO:0045547">
    <property type="term" value="F:ditrans,polycis-polyprenyl diphosphate synthase [(2E,6E)-farnesyl diphosphate specific] activity"/>
    <property type="evidence" value="ECO:0007669"/>
    <property type="project" value="UniProtKB-EC"/>
</dbReference>
<dbReference type="SUPFAM" id="SSF64005">
    <property type="entry name" value="Undecaprenyl diphosphate synthase"/>
    <property type="match status" value="1"/>
</dbReference>
<evidence type="ECO:0000313" key="16">
    <source>
        <dbReference type="Proteomes" id="UP000193719"/>
    </source>
</evidence>
<feature type="region of interest" description="Disordered" evidence="13">
    <location>
        <begin position="1"/>
        <end position="64"/>
    </location>
</feature>
<evidence type="ECO:0000256" key="9">
    <source>
        <dbReference type="ARBA" id="ARBA00022842"/>
    </source>
</evidence>
<protein>
    <recommendedName>
        <fullName evidence="5">ditrans,polycis-polyprenyl diphosphate synthase [(2E,6E)-farnesyldiphosphate specific]</fullName>
        <ecNumber evidence="5">2.5.1.87</ecNumber>
    </recommendedName>
</protein>
<dbReference type="EMBL" id="MCFH01000042">
    <property type="protein sequence ID" value="ORX45058.1"/>
    <property type="molecule type" value="Genomic_DNA"/>
</dbReference>
<reference evidence="15 16" key="1">
    <citation type="submission" date="2016-08" db="EMBL/GenBank/DDBJ databases">
        <title>Genomes of anaerobic fungi encode conserved fungal cellulosomes for biomass hydrolysis.</title>
        <authorList>
            <consortium name="DOE Joint Genome Institute"/>
            <person name="Haitjema C.H."/>
            <person name="Gilmore S.P."/>
            <person name="Henske J.K."/>
            <person name="Solomon K.V."/>
            <person name="De Groot R."/>
            <person name="Kuo A."/>
            <person name="Mondo S.J."/>
            <person name="Salamov A.A."/>
            <person name="Labutti K."/>
            <person name="Zhao Z."/>
            <person name="Chiniquy J."/>
            <person name="Barry K."/>
            <person name="Brewer H.M."/>
            <person name="Purvine S.O."/>
            <person name="Wright A.T."/>
            <person name="Boxma B."/>
            <person name="Van Alen T."/>
            <person name="Hackstein J.H."/>
            <person name="Baker S.E."/>
            <person name="Grigoriev I.V."/>
            <person name="O'Malley M.A."/>
        </authorList>
    </citation>
    <scope>NUCLEOTIDE SEQUENCE [LARGE SCALE GENOMIC DNA]</scope>
    <source>
        <strain evidence="16">finn</strain>
    </source>
</reference>
<keyword evidence="10 14" id="KW-1133">Transmembrane helix</keyword>
<dbReference type="STRING" id="1754191.A0A1Y1V1B0"/>
<dbReference type="AlphaFoldDB" id="A0A1Y1V1B0"/>
<evidence type="ECO:0000256" key="12">
    <source>
        <dbReference type="ARBA" id="ARBA00047353"/>
    </source>
</evidence>
<gene>
    <name evidence="15" type="ORF">BCR36DRAFT_406184</name>
</gene>
<proteinExistence type="inferred from homology"/>
<comment type="caution">
    <text evidence="15">The sequence shown here is derived from an EMBL/GenBank/DDBJ whole genome shotgun (WGS) entry which is preliminary data.</text>
</comment>
<evidence type="ECO:0000256" key="10">
    <source>
        <dbReference type="ARBA" id="ARBA00022989"/>
    </source>
</evidence>
<keyword evidence="11 14" id="KW-0472">Membrane</keyword>
<dbReference type="Gene3D" id="3.40.1180.10">
    <property type="entry name" value="Decaprenyl diphosphate synthase-like"/>
    <property type="match status" value="1"/>
</dbReference>
<dbReference type="PANTHER" id="PTHR21528:SF0">
    <property type="entry name" value="DEHYDRODOLICHYL DIPHOSPHATE SYNTHASE COMPLEX SUBUNIT NUS1"/>
    <property type="match status" value="1"/>
</dbReference>
<feature type="transmembrane region" description="Helical" evidence="14">
    <location>
        <begin position="98"/>
        <end position="121"/>
    </location>
</feature>
<sequence>MQTEIIKDTGYDSTETENTLYDEGYDGSVKKTNPEETNNTQKNSTPSHTTTKVSTTTTETNNENTEDVFEKYNLQCLKKELSEESSFKQTLIKNKLDFILSPIFYVILFGMHVFYSIYLMFNKIISNIKDKLAEKKFELTPKTLSMNVVYLKKIPKHLSFIIQIQPKDHENPTELFHNIKQLIYWSIEVGIPYISFYDYNSFLKQHIKEIANTFDEEVHFPAAPEFSIKFNGSGDLVTARHLTNTYILNNNEKQKTFYSHFHVNFISYDDGKPQIAKVASLLSKTMKSSEVQCMTIEAMNEVISKYTFKNDGCDPELIIIYGGTPEYFQLYGYPPWQIRLSEIYYVPGKKDITYAGFINGLFRYSRCEQRVGK</sequence>
<reference evidence="15 16" key="2">
    <citation type="submission" date="2016-08" db="EMBL/GenBank/DDBJ databases">
        <title>Pervasive Adenine N6-methylation of Active Genes in Fungi.</title>
        <authorList>
            <consortium name="DOE Joint Genome Institute"/>
            <person name="Mondo S.J."/>
            <person name="Dannebaum R.O."/>
            <person name="Kuo R.C."/>
            <person name="Labutti K."/>
            <person name="Haridas S."/>
            <person name="Kuo A."/>
            <person name="Salamov A."/>
            <person name="Ahrendt S.R."/>
            <person name="Lipzen A."/>
            <person name="Sullivan W."/>
            <person name="Andreopoulos W.B."/>
            <person name="Clum A."/>
            <person name="Lindquist E."/>
            <person name="Daum C."/>
            <person name="Ramamoorthy G.K."/>
            <person name="Gryganskyi A."/>
            <person name="Culley D."/>
            <person name="Magnuson J.K."/>
            <person name="James T.Y."/>
            <person name="O'Malley M.A."/>
            <person name="Stajich J.E."/>
            <person name="Spatafora J.W."/>
            <person name="Visel A."/>
            <person name="Grigoriev I.V."/>
        </authorList>
    </citation>
    <scope>NUCLEOTIDE SEQUENCE [LARGE SCALE GENOMIC DNA]</scope>
    <source>
        <strain evidence="16">finn</strain>
    </source>
</reference>
<evidence type="ECO:0000256" key="7">
    <source>
        <dbReference type="ARBA" id="ARBA00022692"/>
    </source>
</evidence>
<keyword evidence="16" id="KW-1185">Reference proteome</keyword>
<dbReference type="Proteomes" id="UP000193719">
    <property type="component" value="Unassembled WGS sequence"/>
</dbReference>
<dbReference type="EC" id="2.5.1.87" evidence="5"/>
<evidence type="ECO:0000256" key="13">
    <source>
        <dbReference type="SAM" id="MobiDB-lite"/>
    </source>
</evidence>
<dbReference type="InterPro" id="IPR038887">
    <property type="entry name" value="Nus1/NgBR"/>
</dbReference>
<comment type="cofactor">
    <cofactor evidence="1">
        <name>Mg(2+)</name>
        <dbReference type="ChEBI" id="CHEBI:18420"/>
    </cofactor>
</comment>
<comment type="similarity">
    <text evidence="4">Belongs to the UPP synthase family.</text>
</comment>
<keyword evidence="6" id="KW-0808">Transferase</keyword>
<feature type="compositionally biased region" description="Basic and acidic residues" evidence="13">
    <location>
        <begin position="1"/>
        <end position="10"/>
    </location>
</feature>
<evidence type="ECO:0000256" key="1">
    <source>
        <dbReference type="ARBA" id="ARBA00001946"/>
    </source>
</evidence>
<name>A0A1Y1V1B0_9FUNG</name>
<evidence type="ECO:0000256" key="6">
    <source>
        <dbReference type="ARBA" id="ARBA00022679"/>
    </source>
</evidence>
<keyword evidence="7 14" id="KW-0812">Transmembrane</keyword>
<keyword evidence="8" id="KW-0256">Endoplasmic reticulum</keyword>
<comment type="pathway">
    <text evidence="3">Protein modification; protein glycosylation.</text>
</comment>
<evidence type="ECO:0000313" key="15">
    <source>
        <dbReference type="EMBL" id="ORX45058.1"/>
    </source>
</evidence>
<comment type="subcellular location">
    <subcellularLocation>
        <location evidence="2">Endoplasmic reticulum membrane</location>
    </subcellularLocation>
</comment>
<dbReference type="PANTHER" id="PTHR21528">
    <property type="entry name" value="DEHYDRODOLICHYL DIPHOSPHATE SYNTHASE COMPLEX SUBUNIT NUS1"/>
    <property type="match status" value="1"/>
</dbReference>
<evidence type="ECO:0000256" key="5">
    <source>
        <dbReference type="ARBA" id="ARBA00012596"/>
    </source>
</evidence>